<keyword evidence="6 11" id="KW-0067">ATP-binding</keyword>
<comment type="subcellular location">
    <subcellularLocation>
        <location evidence="1">Cell membrane</location>
        <topology evidence="1">Peripheral membrane protein</topology>
    </subcellularLocation>
</comment>
<keyword evidence="5" id="KW-0547">Nucleotide-binding</keyword>
<accession>A0A411E9M5</accession>
<keyword evidence="3" id="KW-1003">Cell membrane</keyword>
<gene>
    <name evidence="11" type="ORF">EQY75_07815</name>
</gene>
<dbReference type="PANTHER" id="PTHR42771">
    <property type="entry name" value="IRON(3+)-HYDROXAMATE IMPORT ATP-BINDING PROTEIN FHUC"/>
    <property type="match status" value="1"/>
</dbReference>
<dbReference type="EMBL" id="CP035544">
    <property type="protein sequence ID" value="QBA64435.1"/>
    <property type="molecule type" value="Genomic_DNA"/>
</dbReference>
<dbReference type="InterPro" id="IPR003593">
    <property type="entry name" value="AAA+_ATPase"/>
</dbReference>
<sequence length="260" mass="29067">MTKTLEIRNLSIGYRAMKAKSNLIAQDLNFSLGQGEFVAIIGANGIGKSTLLRTIGGVQEKISGDVLIEGEKMESIPTQRLAASLSLVLTEPLATKNLTVSELIALGRQPYTNWLGSLTEKDKIAVENSIRTIGLESLKHRKCYELSDGQLQKVLIARALAQDTPIMMLDEPTTHLDLYHKVQVLKTMKQIARDFDKTVIYTTHEIDLAIQLCDKMLILDNSTYHFGTPCEHIENKYLQNLFPSDLIQFDSQTGTFKIKN</sequence>
<dbReference type="GO" id="GO:0006826">
    <property type="term" value="P:iron ion transport"/>
    <property type="evidence" value="ECO:0007669"/>
    <property type="project" value="UniProtKB-KW"/>
</dbReference>
<evidence type="ECO:0000313" key="12">
    <source>
        <dbReference type="Proteomes" id="UP000290889"/>
    </source>
</evidence>
<evidence type="ECO:0000256" key="7">
    <source>
        <dbReference type="ARBA" id="ARBA00023004"/>
    </source>
</evidence>
<evidence type="ECO:0000259" key="10">
    <source>
        <dbReference type="PROSITE" id="PS50893"/>
    </source>
</evidence>
<dbReference type="AlphaFoldDB" id="A0A411E9M5"/>
<keyword evidence="7" id="KW-0408">Iron</keyword>
<evidence type="ECO:0000313" key="11">
    <source>
        <dbReference type="EMBL" id="QBA64435.1"/>
    </source>
</evidence>
<dbReference type="InterPro" id="IPR051535">
    <property type="entry name" value="Siderophore_ABC-ATPase"/>
</dbReference>
<keyword evidence="4" id="KW-0410">Iron transport</keyword>
<dbReference type="FunFam" id="3.40.50.300:FF:000134">
    <property type="entry name" value="Iron-enterobactin ABC transporter ATP-binding protein"/>
    <property type="match status" value="1"/>
</dbReference>
<protein>
    <submittedName>
        <fullName evidence="11">ABC transporter ATP-binding protein</fullName>
    </submittedName>
</protein>
<keyword evidence="9" id="KW-0472">Membrane</keyword>
<dbReference type="InterPro" id="IPR003439">
    <property type="entry name" value="ABC_transporter-like_ATP-bd"/>
</dbReference>
<dbReference type="CDD" id="cd03214">
    <property type="entry name" value="ABC_Iron-Siderophores_B12_Hemin"/>
    <property type="match status" value="1"/>
</dbReference>
<feature type="domain" description="ABC transporter" evidence="10">
    <location>
        <begin position="7"/>
        <end position="246"/>
    </location>
</feature>
<evidence type="ECO:0000256" key="4">
    <source>
        <dbReference type="ARBA" id="ARBA00022496"/>
    </source>
</evidence>
<organism evidence="11 12">
    <name type="scientific">Muriicola soli</name>
    <dbReference type="NCBI Taxonomy" id="2507538"/>
    <lineage>
        <taxon>Bacteria</taxon>
        <taxon>Pseudomonadati</taxon>
        <taxon>Bacteroidota</taxon>
        <taxon>Flavobacteriia</taxon>
        <taxon>Flavobacteriales</taxon>
        <taxon>Flavobacteriaceae</taxon>
        <taxon>Muriicola</taxon>
    </lineage>
</organism>
<keyword evidence="8" id="KW-0406">Ion transport</keyword>
<dbReference type="RefSeq" id="WP_129604600.1">
    <property type="nucleotide sequence ID" value="NZ_CP035544.1"/>
</dbReference>
<dbReference type="KEGG" id="mur:EQY75_07815"/>
<dbReference type="GO" id="GO:0005886">
    <property type="term" value="C:plasma membrane"/>
    <property type="evidence" value="ECO:0007669"/>
    <property type="project" value="UniProtKB-SubCell"/>
</dbReference>
<keyword evidence="2" id="KW-0813">Transport</keyword>
<keyword evidence="12" id="KW-1185">Reference proteome</keyword>
<dbReference type="GO" id="GO:0005524">
    <property type="term" value="F:ATP binding"/>
    <property type="evidence" value="ECO:0007669"/>
    <property type="project" value="UniProtKB-KW"/>
</dbReference>
<dbReference type="OrthoDB" id="9787851at2"/>
<proteinExistence type="predicted"/>
<dbReference type="Proteomes" id="UP000290889">
    <property type="component" value="Chromosome"/>
</dbReference>
<evidence type="ECO:0000256" key="1">
    <source>
        <dbReference type="ARBA" id="ARBA00004202"/>
    </source>
</evidence>
<dbReference type="PANTHER" id="PTHR42771:SF2">
    <property type="entry name" value="IRON(3+)-HYDROXAMATE IMPORT ATP-BINDING PROTEIN FHUC"/>
    <property type="match status" value="1"/>
</dbReference>
<evidence type="ECO:0000256" key="6">
    <source>
        <dbReference type="ARBA" id="ARBA00022840"/>
    </source>
</evidence>
<dbReference type="SUPFAM" id="SSF52540">
    <property type="entry name" value="P-loop containing nucleoside triphosphate hydrolases"/>
    <property type="match status" value="1"/>
</dbReference>
<evidence type="ECO:0000256" key="9">
    <source>
        <dbReference type="ARBA" id="ARBA00023136"/>
    </source>
</evidence>
<dbReference type="SMART" id="SM00382">
    <property type="entry name" value="AAA"/>
    <property type="match status" value="1"/>
</dbReference>
<evidence type="ECO:0000256" key="2">
    <source>
        <dbReference type="ARBA" id="ARBA00022448"/>
    </source>
</evidence>
<name>A0A411E9M5_9FLAO</name>
<dbReference type="InterPro" id="IPR027417">
    <property type="entry name" value="P-loop_NTPase"/>
</dbReference>
<evidence type="ECO:0000256" key="3">
    <source>
        <dbReference type="ARBA" id="ARBA00022475"/>
    </source>
</evidence>
<dbReference type="GO" id="GO:0016887">
    <property type="term" value="F:ATP hydrolysis activity"/>
    <property type="evidence" value="ECO:0007669"/>
    <property type="project" value="InterPro"/>
</dbReference>
<evidence type="ECO:0000256" key="8">
    <source>
        <dbReference type="ARBA" id="ARBA00023065"/>
    </source>
</evidence>
<dbReference type="Gene3D" id="3.40.50.300">
    <property type="entry name" value="P-loop containing nucleotide triphosphate hydrolases"/>
    <property type="match status" value="1"/>
</dbReference>
<evidence type="ECO:0000256" key="5">
    <source>
        <dbReference type="ARBA" id="ARBA00022741"/>
    </source>
</evidence>
<reference evidence="11 12" key="1">
    <citation type="submission" date="2019-01" db="EMBL/GenBank/DDBJ databases">
        <title>Muriicola soli sp. nov., isolated from soil.</title>
        <authorList>
            <person name="Kang H.J."/>
            <person name="Kim S.B."/>
        </authorList>
    </citation>
    <scope>NUCLEOTIDE SEQUENCE [LARGE SCALE GENOMIC DNA]</scope>
    <source>
        <strain evidence="11 12">MMS17-SY002</strain>
    </source>
</reference>
<dbReference type="Pfam" id="PF00005">
    <property type="entry name" value="ABC_tran"/>
    <property type="match status" value="1"/>
</dbReference>
<dbReference type="PROSITE" id="PS50893">
    <property type="entry name" value="ABC_TRANSPORTER_2"/>
    <property type="match status" value="1"/>
</dbReference>